<protein>
    <submittedName>
        <fullName evidence="1">Uncharacterized protein</fullName>
    </submittedName>
</protein>
<evidence type="ECO:0000313" key="2">
    <source>
        <dbReference type="Proteomes" id="UP001187192"/>
    </source>
</evidence>
<keyword evidence="2" id="KW-1185">Reference proteome</keyword>
<name>A0AA88AKV7_FICCA</name>
<proteinExistence type="predicted"/>
<evidence type="ECO:0000313" key="1">
    <source>
        <dbReference type="EMBL" id="GMN55037.1"/>
    </source>
</evidence>
<dbReference type="AlphaFoldDB" id="A0AA88AKV7"/>
<dbReference type="Proteomes" id="UP001187192">
    <property type="component" value="Unassembled WGS sequence"/>
</dbReference>
<reference evidence="1" key="1">
    <citation type="submission" date="2023-07" db="EMBL/GenBank/DDBJ databases">
        <title>draft genome sequence of fig (Ficus carica).</title>
        <authorList>
            <person name="Takahashi T."/>
            <person name="Nishimura K."/>
        </authorList>
    </citation>
    <scope>NUCLEOTIDE SEQUENCE</scope>
</reference>
<gene>
    <name evidence="1" type="ORF">TIFTF001_024170</name>
</gene>
<dbReference type="EMBL" id="BTGU01000055">
    <property type="protein sequence ID" value="GMN55037.1"/>
    <property type="molecule type" value="Genomic_DNA"/>
</dbReference>
<comment type="caution">
    <text evidence="1">The sequence shown here is derived from an EMBL/GenBank/DDBJ whole genome shotgun (WGS) entry which is preliminary data.</text>
</comment>
<organism evidence="1 2">
    <name type="scientific">Ficus carica</name>
    <name type="common">Common fig</name>
    <dbReference type="NCBI Taxonomy" id="3494"/>
    <lineage>
        <taxon>Eukaryota</taxon>
        <taxon>Viridiplantae</taxon>
        <taxon>Streptophyta</taxon>
        <taxon>Embryophyta</taxon>
        <taxon>Tracheophyta</taxon>
        <taxon>Spermatophyta</taxon>
        <taxon>Magnoliopsida</taxon>
        <taxon>eudicotyledons</taxon>
        <taxon>Gunneridae</taxon>
        <taxon>Pentapetalae</taxon>
        <taxon>rosids</taxon>
        <taxon>fabids</taxon>
        <taxon>Rosales</taxon>
        <taxon>Moraceae</taxon>
        <taxon>Ficeae</taxon>
        <taxon>Ficus</taxon>
    </lineage>
</organism>
<accession>A0AA88AKV7</accession>
<sequence>MELLQTRMGGKSLCYEGHCFAALRAIFWYLSTMDLVSWSLCLEAQTDAFKHGAFLPWWFLVLILGGRGQDSRPRSGFRT</sequence>